<feature type="domain" description="TMEM87A/B GOLD" evidence="5">
    <location>
        <begin position="36"/>
        <end position="226"/>
    </location>
</feature>
<dbReference type="RefSeq" id="XP_029302442.1">
    <property type="nucleotide sequence ID" value="XM_029446582.1"/>
</dbReference>
<dbReference type="Proteomes" id="UP000504630">
    <property type="component" value="Chromosome 13"/>
</dbReference>
<gene>
    <name evidence="7" type="primary">LOC115017872</name>
</gene>
<dbReference type="Pfam" id="PF21901">
    <property type="entry name" value="TMEM87A-B_GOLD"/>
    <property type="match status" value="1"/>
</dbReference>
<organism evidence="6 7">
    <name type="scientific">Cottoperca gobio</name>
    <name type="common">Frogmouth</name>
    <name type="synonym">Aphritis gobio</name>
    <dbReference type="NCBI Taxonomy" id="56716"/>
    <lineage>
        <taxon>Eukaryota</taxon>
        <taxon>Metazoa</taxon>
        <taxon>Chordata</taxon>
        <taxon>Craniata</taxon>
        <taxon>Vertebrata</taxon>
        <taxon>Euteleostomi</taxon>
        <taxon>Actinopterygii</taxon>
        <taxon>Neopterygii</taxon>
        <taxon>Teleostei</taxon>
        <taxon>Neoteleostei</taxon>
        <taxon>Acanthomorphata</taxon>
        <taxon>Eupercaria</taxon>
        <taxon>Perciformes</taxon>
        <taxon>Notothenioidei</taxon>
        <taxon>Bovichtidae</taxon>
        <taxon>Cottoperca</taxon>
    </lineage>
</organism>
<keyword evidence="7" id="KW-0812">Transmembrane</keyword>
<protein>
    <submittedName>
        <fullName evidence="7">Transmembrane protein 87A</fullName>
    </submittedName>
</protein>
<dbReference type="KEGG" id="cgob:115017872"/>
<feature type="signal peptide" evidence="4">
    <location>
        <begin position="1"/>
        <end position="28"/>
    </location>
</feature>
<keyword evidence="7" id="KW-0472">Membrane</keyword>
<dbReference type="GeneID" id="115017872"/>
<keyword evidence="4" id="KW-0732">Signal</keyword>
<dbReference type="AlphaFoldDB" id="A0A6J2QZ21"/>
<evidence type="ECO:0000256" key="2">
    <source>
        <dbReference type="ARBA" id="ARBA00023034"/>
    </source>
</evidence>
<evidence type="ECO:0000256" key="4">
    <source>
        <dbReference type="SAM" id="SignalP"/>
    </source>
</evidence>
<keyword evidence="6" id="KW-1185">Reference proteome</keyword>
<evidence type="ECO:0000313" key="6">
    <source>
        <dbReference type="Proteomes" id="UP000504630"/>
    </source>
</evidence>
<dbReference type="OrthoDB" id="8963551at2759"/>
<sequence>MASSTGPGRRGTGLLYSALLLLVLTGLSVPVGTVSEPGKWILNLNSETLKKENFFIFTKTLFNSSFIQLKLVAETCNSSSPVKFDVSWYLRNSHCYNEFLSLNATWSKEYFNSKVVKQEGGSGYYVFHRYPTITCQPHMFHLDEFKMKTRLTELPRKLNTETKTSGTRRRREEEPPKPKAAVVQKKGASAETGKDAVPPKEVAAPAHFDAVAESWEDGPYMFILHIEEKNRAPDGANPPTPWSLQLQISMKGSYDYISATEWPNMVEEGGGEG</sequence>
<accession>A0A6J2QZ21</accession>
<evidence type="ECO:0000256" key="1">
    <source>
        <dbReference type="ARBA" id="ARBA00004653"/>
    </source>
</evidence>
<comment type="subcellular location">
    <subcellularLocation>
        <location evidence="1">Golgi apparatus membrane</location>
        <topology evidence="1">Multi-pass membrane protein</topology>
    </subcellularLocation>
</comment>
<evidence type="ECO:0000259" key="5">
    <source>
        <dbReference type="Pfam" id="PF21901"/>
    </source>
</evidence>
<feature type="region of interest" description="Disordered" evidence="3">
    <location>
        <begin position="154"/>
        <end position="197"/>
    </location>
</feature>
<proteinExistence type="predicted"/>
<keyword evidence="2" id="KW-0333">Golgi apparatus</keyword>
<evidence type="ECO:0000313" key="7">
    <source>
        <dbReference type="RefSeq" id="XP_029302442.1"/>
    </source>
</evidence>
<feature type="chain" id="PRO_5026652682" evidence="4">
    <location>
        <begin position="29"/>
        <end position="273"/>
    </location>
</feature>
<dbReference type="InParanoid" id="A0A6J2QZ21"/>
<dbReference type="InterPro" id="IPR054101">
    <property type="entry name" value="TMEM87A/B_GOLD"/>
</dbReference>
<dbReference type="GO" id="GO:0000139">
    <property type="term" value="C:Golgi membrane"/>
    <property type="evidence" value="ECO:0007669"/>
    <property type="project" value="UniProtKB-SubCell"/>
</dbReference>
<reference evidence="7" key="1">
    <citation type="submission" date="2025-08" db="UniProtKB">
        <authorList>
            <consortium name="RefSeq"/>
        </authorList>
    </citation>
    <scope>IDENTIFICATION</scope>
</reference>
<evidence type="ECO:0000256" key="3">
    <source>
        <dbReference type="SAM" id="MobiDB-lite"/>
    </source>
</evidence>
<name>A0A6J2QZ21_COTGO</name>